<organism evidence="1">
    <name type="scientific">Sesamum radiatum</name>
    <name type="common">Black benniseed</name>
    <dbReference type="NCBI Taxonomy" id="300843"/>
    <lineage>
        <taxon>Eukaryota</taxon>
        <taxon>Viridiplantae</taxon>
        <taxon>Streptophyta</taxon>
        <taxon>Embryophyta</taxon>
        <taxon>Tracheophyta</taxon>
        <taxon>Spermatophyta</taxon>
        <taxon>Magnoliopsida</taxon>
        <taxon>eudicotyledons</taxon>
        <taxon>Gunneridae</taxon>
        <taxon>Pentapetalae</taxon>
        <taxon>asterids</taxon>
        <taxon>lamiids</taxon>
        <taxon>Lamiales</taxon>
        <taxon>Pedaliaceae</taxon>
        <taxon>Sesamum</taxon>
    </lineage>
</organism>
<dbReference type="AlphaFoldDB" id="A0AAW2PIH4"/>
<name>A0AAW2PIH4_SESRA</name>
<dbReference type="EMBL" id="JACGWJ010000017">
    <property type="protein sequence ID" value="KAL0356015.1"/>
    <property type="molecule type" value="Genomic_DNA"/>
</dbReference>
<protein>
    <recommendedName>
        <fullName evidence="2">NHL domain-containing protein</fullName>
    </recommendedName>
</protein>
<evidence type="ECO:0000313" key="1">
    <source>
        <dbReference type="EMBL" id="KAL0356015.1"/>
    </source>
</evidence>
<gene>
    <name evidence="1" type="ORF">Sradi_4048400</name>
</gene>
<reference evidence="1" key="1">
    <citation type="submission" date="2020-06" db="EMBL/GenBank/DDBJ databases">
        <authorList>
            <person name="Li T."/>
            <person name="Hu X."/>
            <person name="Zhang T."/>
            <person name="Song X."/>
            <person name="Zhang H."/>
            <person name="Dai N."/>
            <person name="Sheng W."/>
            <person name="Hou X."/>
            <person name="Wei L."/>
        </authorList>
    </citation>
    <scope>NUCLEOTIDE SEQUENCE</scope>
    <source>
        <strain evidence="1">G02</strain>
        <tissue evidence="1">Leaf</tissue>
    </source>
</reference>
<dbReference type="PANTHER" id="PTHR47076">
    <property type="entry name" value="NHL DOMAIN PROTEIN"/>
    <property type="match status" value="1"/>
</dbReference>
<accession>A0AAW2PIH4</accession>
<reference evidence="1" key="2">
    <citation type="journal article" date="2024" name="Plant">
        <title>Genomic evolution and insights into agronomic trait innovations of Sesamum species.</title>
        <authorList>
            <person name="Miao H."/>
            <person name="Wang L."/>
            <person name="Qu L."/>
            <person name="Liu H."/>
            <person name="Sun Y."/>
            <person name="Le M."/>
            <person name="Wang Q."/>
            <person name="Wei S."/>
            <person name="Zheng Y."/>
            <person name="Lin W."/>
            <person name="Duan Y."/>
            <person name="Cao H."/>
            <person name="Xiong S."/>
            <person name="Wang X."/>
            <person name="Wei L."/>
            <person name="Li C."/>
            <person name="Ma Q."/>
            <person name="Ju M."/>
            <person name="Zhao R."/>
            <person name="Li G."/>
            <person name="Mu C."/>
            <person name="Tian Q."/>
            <person name="Mei H."/>
            <person name="Zhang T."/>
            <person name="Gao T."/>
            <person name="Zhang H."/>
        </authorList>
    </citation>
    <scope>NUCLEOTIDE SEQUENCE</scope>
    <source>
        <strain evidence="1">G02</strain>
    </source>
</reference>
<dbReference type="PANTHER" id="PTHR47076:SF1">
    <property type="entry name" value="NHL DOMAIN PROTEIN"/>
    <property type="match status" value="1"/>
</dbReference>
<evidence type="ECO:0008006" key="2">
    <source>
        <dbReference type="Google" id="ProtNLM"/>
    </source>
</evidence>
<sequence length="187" mass="21020">MESREFSRQSSDPIVVDEAFFQSRSRGCCCFFPCFERHGNSSSPSPSPAVVGLTWWQKIRAVSETGSSNSLWARGVGALKKIREWSEIVAGPRWKTFIRRFNRNRSGGGGSRHVNFQYDPLSYAMNFDEGPGQNGHFVDGEEEDGYYSRNFLQVRQGIHGPRQGRAHLRLTCASAAILRRGAHCFGI</sequence>
<proteinExistence type="predicted"/>
<comment type="caution">
    <text evidence="1">The sequence shown here is derived from an EMBL/GenBank/DDBJ whole genome shotgun (WGS) entry which is preliminary data.</text>
</comment>